<evidence type="ECO:0000313" key="2">
    <source>
        <dbReference type="EMBL" id="CAH7676876.1"/>
    </source>
</evidence>
<dbReference type="Proteomes" id="UP001153365">
    <property type="component" value="Unassembled WGS sequence"/>
</dbReference>
<reference evidence="2" key="1">
    <citation type="submission" date="2022-06" db="EMBL/GenBank/DDBJ databases">
        <authorList>
            <consortium name="SYNGENTA / RWTH Aachen University"/>
        </authorList>
    </citation>
    <scope>NUCLEOTIDE SEQUENCE</scope>
</reference>
<organism evidence="2 3">
    <name type="scientific">Phakopsora pachyrhizi</name>
    <name type="common">Asian soybean rust disease fungus</name>
    <dbReference type="NCBI Taxonomy" id="170000"/>
    <lineage>
        <taxon>Eukaryota</taxon>
        <taxon>Fungi</taxon>
        <taxon>Dikarya</taxon>
        <taxon>Basidiomycota</taxon>
        <taxon>Pucciniomycotina</taxon>
        <taxon>Pucciniomycetes</taxon>
        <taxon>Pucciniales</taxon>
        <taxon>Phakopsoraceae</taxon>
        <taxon>Phakopsora</taxon>
    </lineage>
</organism>
<evidence type="ECO:0000313" key="1">
    <source>
        <dbReference type="EMBL" id="CAH7673036.1"/>
    </source>
</evidence>
<protein>
    <submittedName>
        <fullName evidence="2">Uncharacterized protein</fullName>
    </submittedName>
</protein>
<keyword evidence="3" id="KW-1185">Reference proteome</keyword>
<dbReference type="EMBL" id="CALTRL010001563">
    <property type="protein sequence ID" value="CAH7673036.1"/>
    <property type="molecule type" value="Genomic_DNA"/>
</dbReference>
<proteinExistence type="predicted"/>
<dbReference type="EMBL" id="CALTRL010002832">
    <property type="protein sequence ID" value="CAH7676876.1"/>
    <property type="molecule type" value="Genomic_DNA"/>
</dbReference>
<gene>
    <name evidence="2" type="ORF">PPACK8108_LOCUS11981</name>
    <name evidence="1" type="ORF">PPACK8108_LOCUS7891</name>
</gene>
<sequence length="173" mass="19564">MLQPIEAVTSYLYKYCDTLTSRQIKTGYISSQPKALSSPSLRNDGLDTFSEAVNPPPYGNVPSPPSYNSSLGGLSLVDRCDSTFKIYHRDLVYLSKEWARRKNIKADILLDMPGGPHLAPNRIEDLREMFISIVQHKPCNAGNRGPPCDCRSVRWAHIKQEWLEVMHLLGNLY</sequence>
<evidence type="ECO:0000313" key="3">
    <source>
        <dbReference type="Proteomes" id="UP001153365"/>
    </source>
</evidence>
<name>A0AAV0B5Z1_PHAPC</name>
<comment type="caution">
    <text evidence="2">The sequence shown here is derived from an EMBL/GenBank/DDBJ whole genome shotgun (WGS) entry which is preliminary data.</text>
</comment>
<dbReference type="AlphaFoldDB" id="A0AAV0B5Z1"/>
<accession>A0AAV0B5Z1</accession>